<dbReference type="RefSeq" id="WP_202636836.1">
    <property type="nucleotide sequence ID" value="NZ_CP010554.1"/>
</dbReference>
<accession>A0A0C5IZQ8</accession>
<keyword evidence="1" id="KW-0812">Transmembrane</keyword>
<keyword evidence="1" id="KW-0472">Membrane</keyword>
<name>A0A0C5IZQ8_9PROT</name>
<dbReference type="STRING" id="1565605.PG1C_07090"/>
<proteinExistence type="predicted"/>
<keyword evidence="3" id="KW-1185">Reference proteome</keyword>
<sequence>MAWIITKYLATAAVVVLVSELAKRSDKLGGLVAALPLVTILALVWLHIENQPESKVANHAWYTFWYVVPTLPMFLAFPVLLPRLGFWLTLLASLVITVVCFGLFALAVRRLGIELL</sequence>
<evidence type="ECO:0000256" key="1">
    <source>
        <dbReference type="SAM" id="Phobius"/>
    </source>
</evidence>
<evidence type="ECO:0008006" key="4">
    <source>
        <dbReference type="Google" id="ProtNLM"/>
    </source>
</evidence>
<keyword evidence="1" id="KW-1133">Transmembrane helix</keyword>
<feature type="transmembrane region" description="Helical" evidence="1">
    <location>
        <begin position="86"/>
        <end position="108"/>
    </location>
</feature>
<organism evidence="2 3">
    <name type="scientific">Rugosibacter aromaticivorans</name>
    <dbReference type="NCBI Taxonomy" id="1565605"/>
    <lineage>
        <taxon>Bacteria</taxon>
        <taxon>Pseudomonadati</taxon>
        <taxon>Pseudomonadota</taxon>
        <taxon>Betaproteobacteria</taxon>
        <taxon>Nitrosomonadales</taxon>
        <taxon>Sterolibacteriaceae</taxon>
        <taxon>Rugosibacter</taxon>
    </lineage>
</organism>
<feature type="transmembrane region" description="Helical" evidence="1">
    <location>
        <begin position="60"/>
        <end position="80"/>
    </location>
</feature>
<dbReference type="AlphaFoldDB" id="A0A0C5IZQ8"/>
<dbReference type="NCBIfam" id="NF006751">
    <property type="entry name" value="PRK09272.1-4"/>
    <property type="match status" value="1"/>
</dbReference>
<dbReference type="EMBL" id="CP010554">
    <property type="protein sequence ID" value="AJP48292.1"/>
    <property type="molecule type" value="Genomic_DNA"/>
</dbReference>
<protein>
    <recommendedName>
        <fullName evidence="4">Peptide ABC transporter permease</fullName>
    </recommendedName>
</protein>
<evidence type="ECO:0000313" key="3">
    <source>
        <dbReference type="Proteomes" id="UP000061603"/>
    </source>
</evidence>
<reference evidence="2 3" key="1">
    <citation type="journal article" date="2015" name="Genome Announc.">
        <title>Complete Genome Sequence of a Novel Bacterium within the Family Rhodocyclaceae That Degrades Polycyclic Aromatic Hydrocarbons.</title>
        <authorList>
            <person name="Singleton D.R."/>
            <person name="Dickey A.N."/>
            <person name="Scholl E.H."/>
            <person name="Wright F.A."/>
            <person name="Aitken M.D."/>
        </authorList>
    </citation>
    <scope>NUCLEOTIDE SEQUENCE [LARGE SCALE GENOMIC DNA]</scope>
    <source>
        <strain evidence="3">PG1-Ca6</strain>
    </source>
</reference>
<evidence type="ECO:0000313" key="2">
    <source>
        <dbReference type="EMBL" id="AJP48292.1"/>
    </source>
</evidence>
<dbReference type="KEGG" id="rbu:PG1C_07090"/>
<dbReference type="HOGENOM" id="CLU_148666_0_0_4"/>
<feature type="transmembrane region" description="Helical" evidence="1">
    <location>
        <begin position="31"/>
        <end position="48"/>
    </location>
</feature>
<dbReference type="Proteomes" id="UP000061603">
    <property type="component" value="Chromosome"/>
</dbReference>
<gene>
    <name evidence="2" type="ORF">PG1C_07090</name>
</gene>
<dbReference type="PATRIC" id="fig|1565605.3.peg.1493"/>